<dbReference type="SUPFAM" id="SSF102114">
    <property type="entry name" value="Radical SAM enzymes"/>
    <property type="match status" value="1"/>
</dbReference>
<sequence>MSERLSYLRVMLTEESEFIPMYSKAPFESDLIDQDKQAMKLEDFEKLIKYFSDRGLKKIRFVGGNPLLYKGLEELIEYSRKLGIKEIGLTTNGIGLGTKVLKLQKLGLTNVNISLDSLKEYKYQALTGGGNLKEVFLGIDACMAAKIDTKINFLVIKDFNDDEVFDFIKLSMDKQIDVRLIELLPYGIDSKVYDRGHIDLKELIKNTEGIYEIENDKLSISDYFKVEGAIGRIGIITSSNREYKEDIRRINVSNRGYMNIGQLQENEYFIKSILDNDKKMDAIIHEITKDKPIINY</sequence>
<evidence type="ECO:0000256" key="1">
    <source>
        <dbReference type="ARBA" id="ARBA00022691"/>
    </source>
</evidence>
<feature type="domain" description="Radical SAM core" evidence="6">
    <location>
        <begin position="1"/>
        <end position="225"/>
    </location>
</feature>
<evidence type="ECO:0000256" key="5">
    <source>
        <dbReference type="ARBA" id="ARBA00023150"/>
    </source>
</evidence>
<dbReference type="PANTHER" id="PTHR22960">
    <property type="entry name" value="MOLYBDOPTERIN COFACTOR SYNTHESIS PROTEIN A"/>
    <property type="match status" value="1"/>
</dbReference>
<evidence type="ECO:0000259" key="6">
    <source>
        <dbReference type="PROSITE" id="PS51918"/>
    </source>
</evidence>
<dbReference type="PROSITE" id="PS51918">
    <property type="entry name" value="RADICAL_SAM"/>
    <property type="match status" value="1"/>
</dbReference>
<dbReference type="RefSeq" id="WP_269312447.1">
    <property type="nucleotide sequence ID" value="NZ_CP114052.1"/>
</dbReference>
<evidence type="ECO:0000256" key="2">
    <source>
        <dbReference type="ARBA" id="ARBA00022723"/>
    </source>
</evidence>
<keyword evidence="5" id="KW-0501">Molybdenum cofactor biosynthesis</keyword>
<reference evidence="7" key="1">
    <citation type="submission" date="2022-12" db="EMBL/GenBank/DDBJ databases">
        <title>Peptostreptococcus.</title>
        <authorList>
            <person name="Lee S.H."/>
        </authorList>
    </citation>
    <scope>NUCLEOTIDE SEQUENCE</scope>
    <source>
        <strain evidence="7">CBA3647</strain>
    </source>
</reference>
<keyword evidence="8" id="KW-1185">Reference proteome</keyword>
<evidence type="ECO:0000256" key="4">
    <source>
        <dbReference type="ARBA" id="ARBA00023014"/>
    </source>
</evidence>
<dbReference type="InterPro" id="IPR050105">
    <property type="entry name" value="MoCo_biosynth_MoaA/MoaC"/>
</dbReference>
<evidence type="ECO:0000313" key="8">
    <source>
        <dbReference type="Proteomes" id="UP001164187"/>
    </source>
</evidence>
<dbReference type="InterPro" id="IPR007197">
    <property type="entry name" value="rSAM"/>
</dbReference>
<dbReference type="Gene3D" id="3.20.20.70">
    <property type="entry name" value="Aldolase class I"/>
    <property type="match status" value="1"/>
</dbReference>
<organism evidence="7 8">
    <name type="scientific">Peptostreptococcus equinus</name>
    <dbReference type="NCBI Taxonomy" id="3003601"/>
    <lineage>
        <taxon>Bacteria</taxon>
        <taxon>Bacillati</taxon>
        <taxon>Bacillota</taxon>
        <taxon>Clostridia</taxon>
        <taxon>Peptostreptococcales</taxon>
        <taxon>Peptostreptococcaceae</taxon>
        <taxon>Peptostreptococcus</taxon>
    </lineage>
</organism>
<dbReference type="Pfam" id="PF04055">
    <property type="entry name" value="Radical_SAM"/>
    <property type="match status" value="1"/>
</dbReference>
<keyword evidence="2" id="KW-0479">Metal-binding</keyword>
<accession>A0ABY7JV51</accession>
<keyword evidence="4" id="KW-0411">Iron-sulfur</keyword>
<dbReference type="EMBL" id="CP114052">
    <property type="protein sequence ID" value="WAW15767.1"/>
    <property type="molecule type" value="Genomic_DNA"/>
</dbReference>
<dbReference type="Proteomes" id="UP001164187">
    <property type="component" value="Chromosome"/>
</dbReference>
<dbReference type="PANTHER" id="PTHR22960:SF0">
    <property type="entry name" value="MOLYBDENUM COFACTOR BIOSYNTHESIS PROTEIN 1"/>
    <property type="match status" value="1"/>
</dbReference>
<evidence type="ECO:0000256" key="3">
    <source>
        <dbReference type="ARBA" id="ARBA00023004"/>
    </source>
</evidence>
<dbReference type="CDD" id="cd01335">
    <property type="entry name" value="Radical_SAM"/>
    <property type="match status" value="1"/>
</dbReference>
<proteinExistence type="predicted"/>
<protein>
    <submittedName>
        <fullName evidence="7">Radical SAM protein</fullName>
    </submittedName>
</protein>
<dbReference type="InterPro" id="IPR058240">
    <property type="entry name" value="rSAM_sf"/>
</dbReference>
<keyword evidence="1" id="KW-0949">S-adenosyl-L-methionine</keyword>
<evidence type="ECO:0000313" key="7">
    <source>
        <dbReference type="EMBL" id="WAW15767.1"/>
    </source>
</evidence>
<dbReference type="InterPro" id="IPR013785">
    <property type="entry name" value="Aldolase_TIM"/>
</dbReference>
<gene>
    <name evidence="7" type="ORF">O0R46_04760</name>
</gene>
<name>A0ABY7JV51_9FIRM</name>
<keyword evidence="3" id="KW-0408">Iron</keyword>